<evidence type="ECO:0000313" key="12">
    <source>
        <dbReference type="EMBL" id="KAI9553113.1"/>
    </source>
</evidence>
<dbReference type="PROSITE" id="PS50238">
    <property type="entry name" value="RHOGAP"/>
    <property type="match status" value="1"/>
</dbReference>
<feature type="compositionally biased region" description="Polar residues" evidence="10">
    <location>
        <begin position="156"/>
        <end position="179"/>
    </location>
</feature>
<keyword evidence="9" id="KW-0968">Cytoplasmic vesicle</keyword>
<dbReference type="CDD" id="cd04380">
    <property type="entry name" value="RhoGAP_OCRL1"/>
    <property type="match status" value="1"/>
</dbReference>
<dbReference type="Gene3D" id="1.10.555.10">
    <property type="entry name" value="Rho GTPase activation protein"/>
    <property type="match status" value="1"/>
</dbReference>
<keyword evidence="7" id="KW-0443">Lipid metabolism</keyword>
<evidence type="ECO:0000256" key="3">
    <source>
        <dbReference type="ARBA" id="ARBA00005910"/>
    </source>
</evidence>
<dbReference type="GO" id="GO:0031901">
    <property type="term" value="C:early endosome membrane"/>
    <property type="evidence" value="ECO:0007669"/>
    <property type="project" value="UniProtKB-SubCell"/>
</dbReference>
<dbReference type="PANTHER" id="PTHR11200:SF300">
    <property type="entry name" value="TYPE II INOSITOL 1,4,5-TRISPHOSPHATE 5-PHOSPHATASE"/>
    <property type="match status" value="1"/>
</dbReference>
<protein>
    <recommendedName>
        <fullName evidence="4">phosphoinositide 5-phosphatase</fullName>
        <ecNumber evidence="4">3.1.3.36</ecNumber>
    </recommendedName>
</protein>
<evidence type="ECO:0000256" key="4">
    <source>
        <dbReference type="ARBA" id="ARBA00013044"/>
    </source>
</evidence>
<dbReference type="GO" id="GO:0052745">
    <property type="term" value="F:inositol phosphate phosphatase activity"/>
    <property type="evidence" value="ECO:0007669"/>
    <property type="project" value="InterPro"/>
</dbReference>
<keyword evidence="8" id="KW-0472">Membrane</keyword>
<dbReference type="Pfam" id="PF00620">
    <property type="entry name" value="RhoGAP"/>
    <property type="match status" value="1"/>
</dbReference>
<evidence type="ECO:0000256" key="9">
    <source>
        <dbReference type="ARBA" id="ARBA00023329"/>
    </source>
</evidence>
<dbReference type="Pfam" id="PF21310">
    <property type="entry name" value="OCRL-like_ASH"/>
    <property type="match status" value="1"/>
</dbReference>
<dbReference type="EMBL" id="WJBH02000009">
    <property type="protein sequence ID" value="KAI9553113.1"/>
    <property type="molecule type" value="Genomic_DNA"/>
</dbReference>
<dbReference type="Proteomes" id="UP000820818">
    <property type="component" value="Linkage Group LG9"/>
</dbReference>
<dbReference type="GO" id="GO:0046856">
    <property type="term" value="P:phosphatidylinositol dephosphorylation"/>
    <property type="evidence" value="ECO:0007669"/>
    <property type="project" value="InterPro"/>
</dbReference>
<reference evidence="12 13" key="1">
    <citation type="submission" date="2022-05" db="EMBL/GenBank/DDBJ databases">
        <title>A multi-omics perspective on studying reproductive biology in Daphnia sinensis.</title>
        <authorList>
            <person name="Jia J."/>
        </authorList>
    </citation>
    <scope>NUCLEOTIDE SEQUENCE [LARGE SCALE GENOMIC DNA]</scope>
    <source>
        <strain evidence="12 13">WSL</strain>
    </source>
</reference>
<dbReference type="GO" id="GO:0004439">
    <property type="term" value="F:phosphatidylinositol-4,5-bisphosphate 5-phosphatase activity"/>
    <property type="evidence" value="ECO:0007669"/>
    <property type="project" value="UniProtKB-EC"/>
</dbReference>
<dbReference type="CDD" id="cd09093">
    <property type="entry name" value="INPP5c_INPP5B"/>
    <property type="match status" value="1"/>
</dbReference>
<evidence type="ECO:0000256" key="10">
    <source>
        <dbReference type="SAM" id="MobiDB-lite"/>
    </source>
</evidence>
<dbReference type="InterPro" id="IPR037793">
    <property type="entry name" value="OCRL1/INPP5B_INPP5c"/>
</dbReference>
<dbReference type="AlphaFoldDB" id="A0AAD5L8P2"/>
<dbReference type="Gene3D" id="2.30.29.110">
    <property type="match status" value="1"/>
</dbReference>
<dbReference type="InterPro" id="IPR047078">
    <property type="entry name" value="RhoGAP_OCRL1"/>
</dbReference>
<dbReference type="InterPro" id="IPR046985">
    <property type="entry name" value="IP5"/>
</dbReference>
<dbReference type="InterPro" id="IPR008936">
    <property type="entry name" value="Rho_GTPase_activation_prot"/>
</dbReference>
<dbReference type="Gene3D" id="3.60.10.10">
    <property type="entry name" value="Endonuclease/exonuclease/phosphatase"/>
    <property type="match status" value="1"/>
</dbReference>
<dbReference type="FunFam" id="1.10.555.10:FF:000012">
    <property type="entry name" value="Putative inositol polyphosphate 5-phosphatase OCRL-1"/>
    <property type="match status" value="1"/>
</dbReference>
<evidence type="ECO:0000256" key="5">
    <source>
        <dbReference type="ARBA" id="ARBA00022753"/>
    </source>
</evidence>
<dbReference type="Pfam" id="PF16776">
    <property type="entry name" value="INPP5B_PH"/>
    <property type="match status" value="1"/>
</dbReference>
<dbReference type="FunFam" id="2.60.40.10:FF:000132">
    <property type="entry name" value="Inositol polyphosphate 5-phosphatase OCRL-1 isoform b"/>
    <property type="match status" value="1"/>
</dbReference>
<accession>A0AAD5L8P2</accession>
<dbReference type="FunFam" id="3.60.10.10:FF:000004">
    <property type="entry name" value="Type II inositol 1,4,5-trisphosphate 5-phosphatase"/>
    <property type="match status" value="1"/>
</dbReference>
<comment type="subcellular location">
    <subcellularLocation>
        <location evidence="2">Cytoplasmic vesicle</location>
        <location evidence="2">Phagosome membrane</location>
    </subcellularLocation>
    <subcellularLocation>
        <location evidence="1">Early endosome membrane</location>
    </subcellularLocation>
</comment>
<proteinExistence type="inferred from homology"/>
<feature type="domain" description="Rho-GAP" evidence="11">
    <location>
        <begin position="717"/>
        <end position="900"/>
    </location>
</feature>
<evidence type="ECO:0000256" key="7">
    <source>
        <dbReference type="ARBA" id="ARBA00023098"/>
    </source>
</evidence>
<dbReference type="SMART" id="SM00324">
    <property type="entry name" value="RhoGAP"/>
    <property type="match status" value="1"/>
</dbReference>
<evidence type="ECO:0000256" key="8">
    <source>
        <dbReference type="ARBA" id="ARBA00023136"/>
    </source>
</evidence>
<dbReference type="SUPFAM" id="SSF48350">
    <property type="entry name" value="GTPase activation domain, GAP"/>
    <property type="match status" value="1"/>
</dbReference>
<sequence>MESLIANLQAQLPSGHRIVTISFSLKHSFSLEAGLVQEWIRTNRLLVLVENSTESALLIYIVSKNVADEFSLERTIPLDTEFKCEIDTASANIVTTDIFLKLSRKKVHLLFEMLPGFKANKFVDEVVKASEVANKKRAPPNFSWLEVYNPQLVWESTTGSDSEQPTSAATELQPSSQNCHDAIPAHLNHKSDSELSSPDVTAHRSSIATGGATPIAARESVVRYQMALRETAYTDLRQISIFLGTYNVNGQPPTSGLADWLSVDKDPPDIYAVGFQELDLSKEAFLFNETPREEEWLRAVIRGLHPKGKYRKVKLVRLVGMMLIVFIQEKHWAYVRGVASEFVGTGLMGKMGNKGGVAIRLDLHNSSLCFVNSHLAAHTEEVERRNQDYLDICNRLVFSTTFPSKAIKDHDQVFWIGDLNYRLSGDLDLLRVKDLLDQSNYQALLQYDQFRAQHAARKIFVGYQEGPILFRPSYKYDPGTDNWDTSEKNRAPAWCDRCLWKGDNVQFKEYRSHPGLRMSDHKPVSCLLECGVKIIDTVRYRRIYEEVMKKLDKLENEFLPQVSVDSTEINFGNVAFNEGATKILTVANTGQVPVQYEFIKKHRDSKYCKPWLACEPYTGFLMPGDNSYITLEILVDKRTAWSLNSGLDELYDILVLHLDGGKDIFITVSGNYQKSCFGCSIEALIQMHQPIAQVAPETVCQLEKAAYPSIDPGNDSDSKQPVLAVPKELWFLLDELYRRGMDTPGLFEQPGLSTEIAAIRKTLDESLPDTLPGSVHSVAESLLIFLETLKEPIIPFSLTQKALDGCGAFPSCKTVYSCLPLSHQHVFKHIISFLKEVLLHSSKNGLDAKTLVALFGSALIRLPPPNYPLGPSISLSLNQPHLDRKRCMFIHHFLVNDLDD</sequence>
<dbReference type="GO" id="GO:0007165">
    <property type="term" value="P:signal transduction"/>
    <property type="evidence" value="ECO:0007669"/>
    <property type="project" value="InterPro"/>
</dbReference>
<dbReference type="SMART" id="SM00128">
    <property type="entry name" value="IPPc"/>
    <property type="match status" value="1"/>
</dbReference>
<dbReference type="PANTHER" id="PTHR11200">
    <property type="entry name" value="INOSITOL 5-PHOSPHATASE"/>
    <property type="match status" value="1"/>
</dbReference>
<evidence type="ECO:0000259" key="11">
    <source>
        <dbReference type="PROSITE" id="PS50238"/>
    </source>
</evidence>
<organism evidence="12 13">
    <name type="scientific">Daphnia sinensis</name>
    <dbReference type="NCBI Taxonomy" id="1820382"/>
    <lineage>
        <taxon>Eukaryota</taxon>
        <taxon>Metazoa</taxon>
        <taxon>Ecdysozoa</taxon>
        <taxon>Arthropoda</taxon>
        <taxon>Crustacea</taxon>
        <taxon>Branchiopoda</taxon>
        <taxon>Diplostraca</taxon>
        <taxon>Cladocera</taxon>
        <taxon>Anomopoda</taxon>
        <taxon>Daphniidae</taxon>
        <taxon>Daphnia</taxon>
        <taxon>Daphnia similis group</taxon>
    </lineage>
</organism>
<dbReference type="InterPro" id="IPR048869">
    <property type="entry name" value="OCRL-1_2_ASH"/>
</dbReference>
<evidence type="ECO:0000256" key="2">
    <source>
        <dbReference type="ARBA" id="ARBA00004580"/>
    </source>
</evidence>
<dbReference type="InterPro" id="IPR000300">
    <property type="entry name" value="IPPc"/>
</dbReference>
<feature type="region of interest" description="Disordered" evidence="10">
    <location>
        <begin position="156"/>
        <end position="183"/>
    </location>
</feature>
<gene>
    <name evidence="12" type="ORF">GHT06_021005</name>
</gene>
<dbReference type="Pfam" id="PF22669">
    <property type="entry name" value="Exo_endo_phos2"/>
    <property type="match status" value="1"/>
</dbReference>
<dbReference type="EC" id="3.1.3.36" evidence="4"/>
<dbReference type="InterPro" id="IPR013783">
    <property type="entry name" value="Ig-like_fold"/>
</dbReference>
<comment type="similarity">
    <text evidence="3">Belongs to the inositol 1,4,5-trisphosphate 5-phosphatase type II family.</text>
</comment>
<keyword evidence="5" id="KW-0967">Endosome</keyword>
<evidence type="ECO:0000256" key="1">
    <source>
        <dbReference type="ARBA" id="ARBA00004146"/>
    </source>
</evidence>
<keyword evidence="6" id="KW-0378">Hydrolase</keyword>
<dbReference type="InterPro" id="IPR036691">
    <property type="entry name" value="Endo/exonu/phosph_ase_sf"/>
</dbReference>
<keyword evidence="13" id="KW-1185">Reference proteome</keyword>
<name>A0AAD5L8P2_9CRUS</name>
<dbReference type="GO" id="GO:0030670">
    <property type="term" value="C:phagocytic vesicle membrane"/>
    <property type="evidence" value="ECO:0007669"/>
    <property type="project" value="UniProtKB-SubCell"/>
</dbReference>
<dbReference type="SUPFAM" id="SSF56219">
    <property type="entry name" value="DNase I-like"/>
    <property type="match status" value="1"/>
</dbReference>
<dbReference type="Gene3D" id="2.60.40.10">
    <property type="entry name" value="Immunoglobulins"/>
    <property type="match status" value="1"/>
</dbReference>
<dbReference type="InterPro" id="IPR000198">
    <property type="entry name" value="RhoGAP_dom"/>
</dbReference>
<dbReference type="InterPro" id="IPR031896">
    <property type="entry name" value="INPP5B_PH_dom"/>
</dbReference>
<comment type="caution">
    <text evidence="12">The sequence shown here is derived from an EMBL/GenBank/DDBJ whole genome shotgun (WGS) entry which is preliminary data.</text>
</comment>
<evidence type="ECO:0000256" key="6">
    <source>
        <dbReference type="ARBA" id="ARBA00022801"/>
    </source>
</evidence>
<evidence type="ECO:0000313" key="13">
    <source>
        <dbReference type="Proteomes" id="UP000820818"/>
    </source>
</evidence>